<comment type="caution">
    <text evidence="1">The sequence shown here is derived from an EMBL/GenBank/DDBJ whole genome shotgun (WGS) entry which is preliminary data.</text>
</comment>
<dbReference type="Proteomes" id="UP000265520">
    <property type="component" value="Unassembled WGS sequence"/>
</dbReference>
<evidence type="ECO:0000313" key="2">
    <source>
        <dbReference type="Proteomes" id="UP000265520"/>
    </source>
</evidence>
<feature type="non-terminal residue" evidence="1">
    <location>
        <position position="1"/>
    </location>
</feature>
<organism evidence="1 2">
    <name type="scientific">Trifolium medium</name>
    <dbReference type="NCBI Taxonomy" id="97028"/>
    <lineage>
        <taxon>Eukaryota</taxon>
        <taxon>Viridiplantae</taxon>
        <taxon>Streptophyta</taxon>
        <taxon>Embryophyta</taxon>
        <taxon>Tracheophyta</taxon>
        <taxon>Spermatophyta</taxon>
        <taxon>Magnoliopsida</taxon>
        <taxon>eudicotyledons</taxon>
        <taxon>Gunneridae</taxon>
        <taxon>Pentapetalae</taxon>
        <taxon>rosids</taxon>
        <taxon>fabids</taxon>
        <taxon>Fabales</taxon>
        <taxon>Fabaceae</taxon>
        <taxon>Papilionoideae</taxon>
        <taxon>50 kb inversion clade</taxon>
        <taxon>NPAAA clade</taxon>
        <taxon>Hologalegina</taxon>
        <taxon>IRL clade</taxon>
        <taxon>Trifolieae</taxon>
        <taxon>Trifolium</taxon>
    </lineage>
</organism>
<dbReference type="EMBL" id="LXQA010281433">
    <property type="protein sequence ID" value="MCI40581.1"/>
    <property type="molecule type" value="Genomic_DNA"/>
</dbReference>
<dbReference type="PANTHER" id="PTHR33427">
    <property type="entry name" value="HNH ENDONUCLEASE"/>
    <property type="match status" value="1"/>
</dbReference>
<dbReference type="AlphaFoldDB" id="A0A392RVB6"/>
<protein>
    <submittedName>
        <fullName evidence="1">Trichohyalin-like</fullName>
    </submittedName>
</protein>
<sequence length="47" mass="5236">NAGFDPAVIRVDGYGNVLYYHADSASPLAWDIDHWFPCSSIFLSLSF</sequence>
<dbReference type="PANTHER" id="PTHR33427:SF2">
    <property type="entry name" value="TRICHOHYALIN"/>
    <property type="match status" value="1"/>
</dbReference>
<accession>A0A392RVB6</accession>
<reference evidence="1 2" key="1">
    <citation type="journal article" date="2018" name="Front. Plant Sci.">
        <title>Red Clover (Trifolium pratense) and Zigzag Clover (T. medium) - A Picture of Genomic Similarities and Differences.</title>
        <authorList>
            <person name="Dluhosova J."/>
            <person name="Istvanek J."/>
            <person name="Nedelnik J."/>
            <person name="Repkova J."/>
        </authorList>
    </citation>
    <scope>NUCLEOTIDE SEQUENCE [LARGE SCALE GENOMIC DNA]</scope>
    <source>
        <strain evidence="2">cv. 10/8</strain>
        <tissue evidence="1">Leaf</tissue>
    </source>
</reference>
<proteinExistence type="predicted"/>
<evidence type="ECO:0000313" key="1">
    <source>
        <dbReference type="EMBL" id="MCI40581.1"/>
    </source>
</evidence>
<keyword evidence="2" id="KW-1185">Reference proteome</keyword>
<name>A0A392RVB6_9FABA</name>